<feature type="compositionally biased region" description="Basic residues" evidence="1">
    <location>
        <begin position="1"/>
        <end position="11"/>
    </location>
</feature>
<proteinExistence type="predicted"/>
<dbReference type="EMBL" id="BPLQ01003293">
    <property type="protein sequence ID" value="GIX99387.1"/>
    <property type="molecule type" value="Genomic_DNA"/>
</dbReference>
<name>A0AAV4PW31_9ARAC</name>
<evidence type="ECO:0000313" key="3">
    <source>
        <dbReference type="Proteomes" id="UP001054837"/>
    </source>
</evidence>
<evidence type="ECO:0000313" key="2">
    <source>
        <dbReference type="EMBL" id="GIX99387.1"/>
    </source>
</evidence>
<protein>
    <submittedName>
        <fullName evidence="2">Uncharacterized protein</fullName>
    </submittedName>
</protein>
<dbReference type="Proteomes" id="UP001054837">
    <property type="component" value="Unassembled WGS sequence"/>
</dbReference>
<reference evidence="2 3" key="1">
    <citation type="submission" date="2021-06" db="EMBL/GenBank/DDBJ databases">
        <title>Caerostris darwini draft genome.</title>
        <authorList>
            <person name="Kono N."/>
            <person name="Arakawa K."/>
        </authorList>
    </citation>
    <scope>NUCLEOTIDE SEQUENCE [LARGE SCALE GENOMIC DNA]</scope>
</reference>
<accession>A0AAV4PW31</accession>
<sequence>MEHFRLKRSSPKRTLDKENRNHPGLIILPTPRGIENNGQLLFFSVGFSKILLIDCRCLLKPPFPPFFSFLIYPGEERCKGWRDYPVKNGSVECSVNFGDRAEKKGGTSSLWVPPLSTPSSPSVLWESRFL</sequence>
<organism evidence="2 3">
    <name type="scientific">Caerostris darwini</name>
    <dbReference type="NCBI Taxonomy" id="1538125"/>
    <lineage>
        <taxon>Eukaryota</taxon>
        <taxon>Metazoa</taxon>
        <taxon>Ecdysozoa</taxon>
        <taxon>Arthropoda</taxon>
        <taxon>Chelicerata</taxon>
        <taxon>Arachnida</taxon>
        <taxon>Araneae</taxon>
        <taxon>Araneomorphae</taxon>
        <taxon>Entelegynae</taxon>
        <taxon>Araneoidea</taxon>
        <taxon>Araneidae</taxon>
        <taxon>Caerostris</taxon>
    </lineage>
</organism>
<feature type="region of interest" description="Disordered" evidence="1">
    <location>
        <begin position="1"/>
        <end position="22"/>
    </location>
</feature>
<comment type="caution">
    <text evidence="2">The sequence shown here is derived from an EMBL/GenBank/DDBJ whole genome shotgun (WGS) entry which is preliminary data.</text>
</comment>
<evidence type="ECO:0000256" key="1">
    <source>
        <dbReference type="SAM" id="MobiDB-lite"/>
    </source>
</evidence>
<gene>
    <name evidence="2" type="ORF">CDAR_498421</name>
</gene>
<dbReference type="AlphaFoldDB" id="A0AAV4PW31"/>
<keyword evidence="3" id="KW-1185">Reference proteome</keyword>